<feature type="transmembrane region" description="Helical" evidence="3">
    <location>
        <begin position="6"/>
        <end position="27"/>
    </location>
</feature>
<dbReference type="GO" id="GO:0006508">
    <property type="term" value="P:proteolysis"/>
    <property type="evidence" value="ECO:0007669"/>
    <property type="project" value="UniProtKB-KW"/>
</dbReference>
<keyword evidence="5" id="KW-1185">Reference proteome</keyword>
<feature type="transmembrane region" description="Helical" evidence="3">
    <location>
        <begin position="90"/>
        <end position="110"/>
    </location>
</feature>
<accession>A0A366XT84</accession>
<dbReference type="NCBIfam" id="TIGR02854">
    <property type="entry name" value="spore_II_GA"/>
    <property type="match status" value="1"/>
</dbReference>
<keyword evidence="1" id="KW-1003">Cell membrane</keyword>
<name>A0A366XT84_9BACI</name>
<comment type="caution">
    <text evidence="4">The sequence shown here is derived from an EMBL/GenBank/DDBJ whole genome shotgun (WGS) entry which is preliminary data.</text>
</comment>
<keyword evidence="1" id="KW-0064">Aspartyl protease</keyword>
<feature type="transmembrane region" description="Helical" evidence="3">
    <location>
        <begin position="58"/>
        <end position="78"/>
    </location>
</feature>
<dbReference type="GO" id="GO:0030436">
    <property type="term" value="P:asexual sporulation"/>
    <property type="evidence" value="ECO:0007669"/>
    <property type="project" value="InterPro"/>
</dbReference>
<keyword evidence="1" id="KW-0749">Sporulation</keyword>
<evidence type="ECO:0000256" key="3">
    <source>
        <dbReference type="SAM" id="Phobius"/>
    </source>
</evidence>
<keyword evidence="3" id="KW-0812">Transmembrane</keyword>
<evidence type="ECO:0000313" key="4">
    <source>
        <dbReference type="EMBL" id="RBW67364.1"/>
    </source>
</evidence>
<dbReference type="EMBL" id="QOCW01000040">
    <property type="protein sequence ID" value="RBW67364.1"/>
    <property type="molecule type" value="Genomic_DNA"/>
</dbReference>
<dbReference type="InterPro" id="IPR005081">
    <property type="entry name" value="SpoIIGA"/>
</dbReference>
<dbReference type="GO" id="GO:0030435">
    <property type="term" value="P:sporulation resulting in formation of a cellular spore"/>
    <property type="evidence" value="ECO:0007669"/>
    <property type="project" value="UniProtKB-KW"/>
</dbReference>
<dbReference type="GO" id="GO:0004190">
    <property type="term" value="F:aspartic-type endopeptidase activity"/>
    <property type="evidence" value="ECO:0007669"/>
    <property type="project" value="UniProtKB-KW"/>
</dbReference>
<sequence>MTIYLDVIWFLNFCTDFLLLSLTGIFLKRDLKKLRLLTGTLIASCYVIAIVSPLSYLFYHPLFKLIFSMFLMIIVFGYKKFSYFMQNLCMFYFVTFMIGGGMLAVHYFLQSDWEVMRSLAAAKSTGYGDPISWSFVIFGFPSLWYFSKHRVEHLEIRKVHYDQIADVTIQIEESIFTVKGLIDSGNQLADPITKTPVMILDINHCQLPEALHKKLKEVALIFQMEEKHSWQERVRIVPYRGVGQVQEFLTAIKPDLVTISQGNTKYETNKCLIGLSENMLSSEDDFQCILHPKMLLQSSNHHAS</sequence>
<keyword evidence="1" id="KW-0645">Protease</keyword>
<dbReference type="Pfam" id="PF03419">
    <property type="entry name" value="Peptidase_U4"/>
    <property type="match status" value="1"/>
</dbReference>
<dbReference type="AlphaFoldDB" id="A0A366XT84"/>
<evidence type="ECO:0000256" key="1">
    <source>
        <dbReference type="PIRNR" id="PIRNR018571"/>
    </source>
</evidence>
<dbReference type="EC" id="3.4.23.-" evidence="1"/>
<feature type="transmembrane region" description="Helical" evidence="3">
    <location>
        <begin position="34"/>
        <end position="52"/>
    </location>
</feature>
<comment type="function">
    <text evidence="1">Probable aspartic protease that is responsible for the proteolytic cleavage of the RNA polymerase sigma E factor (SigE/spoIIGB) to yield the active peptide in the mother cell during sporulation. Responds to a signal from the forespore that is triggered by the extracellular signal protein SpoIIR.</text>
</comment>
<keyword evidence="1 3" id="KW-0472">Membrane</keyword>
<comment type="subunit">
    <text evidence="1">Self-associates. Interacts with SigE. Interacts with SpoIIR.</text>
</comment>
<dbReference type="GO" id="GO:0005886">
    <property type="term" value="C:plasma membrane"/>
    <property type="evidence" value="ECO:0007669"/>
    <property type="project" value="UniProtKB-SubCell"/>
</dbReference>
<keyword evidence="1" id="KW-0378">Hydrolase</keyword>
<protein>
    <recommendedName>
        <fullName evidence="1">Sporulation sigma-E factor-processing peptidase</fullName>
        <ecNumber evidence="1">3.4.23.-</ecNumber>
    </recommendedName>
    <alternativeName>
        <fullName evidence="1">Membrane-associated aspartic protease</fullName>
    </alternativeName>
    <alternativeName>
        <fullName evidence="1">Stage II sporulation protein GA</fullName>
    </alternativeName>
</protein>
<organism evidence="4 5">
    <name type="scientific">Bacillus taeanensis</name>
    <dbReference type="NCBI Taxonomy" id="273032"/>
    <lineage>
        <taxon>Bacteria</taxon>
        <taxon>Bacillati</taxon>
        <taxon>Bacillota</taxon>
        <taxon>Bacilli</taxon>
        <taxon>Bacillales</taxon>
        <taxon>Bacillaceae</taxon>
        <taxon>Bacillus</taxon>
    </lineage>
</organism>
<dbReference type="OrthoDB" id="2690199at2"/>
<proteinExistence type="inferred from homology"/>
<keyword evidence="3" id="KW-1133">Transmembrane helix</keyword>
<reference evidence="4 5" key="1">
    <citation type="submission" date="2018-07" db="EMBL/GenBank/DDBJ databases">
        <title>Lottiidibacillus patelloidae gen. nov., sp. nov., isolated from the intestinal tract of a marine limpet and the reclassification of B. taeanensis BH030017T, B. algicola KMM 3737T and B. hwajinpoensis SW-72T as genus Lottiidibacillus.</title>
        <authorList>
            <person name="Liu R."/>
            <person name="Huang Z."/>
        </authorList>
    </citation>
    <scope>NUCLEOTIDE SEQUENCE [LARGE SCALE GENOMIC DNA]</scope>
    <source>
        <strain evidence="4 5">BH030017</strain>
    </source>
</reference>
<feature type="active site" evidence="2">
    <location>
        <position position="183"/>
    </location>
</feature>
<feature type="transmembrane region" description="Helical" evidence="3">
    <location>
        <begin position="130"/>
        <end position="147"/>
    </location>
</feature>
<comment type="subcellular location">
    <subcellularLocation>
        <location evidence="1">Cell membrane</location>
    </subcellularLocation>
</comment>
<dbReference type="Proteomes" id="UP000253314">
    <property type="component" value="Unassembled WGS sequence"/>
</dbReference>
<dbReference type="RefSeq" id="WP_113808454.1">
    <property type="nucleotide sequence ID" value="NZ_QOCW01000040.1"/>
</dbReference>
<comment type="similarity">
    <text evidence="1">Belongs to the peptidase U4 family.</text>
</comment>
<evidence type="ECO:0000313" key="5">
    <source>
        <dbReference type="Proteomes" id="UP000253314"/>
    </source>
</evidence>
<dbReference type="PIRSF" id="PIRSF018571">
    <property type="entry name" value="SpoIIGA"/>
    <property type="match status" value="1"/>
</dbReference>
<gene>
    <name evidence="4" type="primary">spoIIGA</name>
    <name evidence="4" type="ORF">DS031_22735</name>
</gene>
<evidence type="ECO:0000256" key="2">
    <source>
        <dbReference type="PIRSR" id="PIRSR018571-1"/>
    </source>
</evidence>